<dbReference type="Proteomes" id="UP000617634">
    <property type="component" value="Unassembled WGS sequence"/>
</dbReference>
<reference evidence="2" key="1">
    <citation type="submission" date="2020-11" db="EMBL/GenBank/DDBJ databases">
        <title>Novosphingobium aureum sp. nov., a marine bacterium isolated from sediment of a salt flat.</title>
        <authorList>
            <person name="Yoo Y."/>
            <person name="Kim J.-J."/>
        </authorList>
    </citation>
    <scope>NUCLEOTIDE SEQUENCE</scope>
    <source>
        <strain evidence="2">YJ-S2-02</strain>
    </source>
</reference>
<evidence type="ECO:0000313" key="3">
    <source>
        <dbReference type="Proteomes" id="UP000617634"/>
    </source>
</evidence>
<evidence type="ECO:0000256" key="1">
    <source>
        <dbReference type="SAM" id="SignalP"/>
    </source>
</evidence>
<feature type="signal peptide" evidence="1">
    <location>
        <begin position="1"/>
        <end position="28"/>
    </location>
</feature>
<gene>
    <name evidence="2" type="ORF">I5E68_10830</name>
</gene>
<name>A0A931HDH8_9SPHN</name>
<proteinExistence type="predicted"/>
<protein>
    <submittedName>
        <fullName evidence="2">Uncharacterized protein</fullName>
    </submittedName>
</protein>
<comment type="caution">
    <text evidence="2">The sequence shown here is derived from an EMBL/GenBank/DDBJ whole genome shotgun (WGS) entry which is preliminary data.</text>
</comment>
<dbReference type="InterPro" id="IPR046525">
    <property type="entry name" value="DUF6702"/>
</dbReference>
<dbReference type="RefSeq" id="WP_197163655.1">
    <property type="nucleotide sequence ID" value="NZ_JADZGI010000001.1"/>
</dbReference>
<dbReference type="AlphaFoldDB" id="A0A931HDH8"/>
<dbReference type="EMBL" id="JADZGI010000001">
    <property type="protein sequence ID" value="MBH0113443.1"/>
    <property type="molecule type" value="Genomic_DNA"/>
</dbReference>
<sequence length="169" mass="18140">MKTMMIRLAAACALLPALTMAGAPAALAHRGHDAMSVVRVEADGRLAVSHRFEAHDIEPALAAIAPEAQVSLDDPEAIAALKRYLLRHFTLSVDGEPVMLRYVASYIGASQVRFDLVGTLPEGAKTIEIASTILRDVYPGQVDQAMVHTAKSVRTLRFAGSEIHEVALD</sequence>
<accession>A0A931HDH8</accession>
<organism evidence="2 3">
    <name type="scientific">Novosphingobium aureum</name>
    <dbReference type="NCBI Taxonomy" id="2792964"/>
    <lineage>
        <taxon>Bacteria</taxon>
        <taxon>Pseudomonadati</taxon>
        <taxon>Pseudomonadota</taxon>
        <taxon>Alphaproteobacteria</taxon>
        <taxon>Sphingomonadales</taxon>
        <taxon>Sphingomonadaceae</taxon>
        <taxon>Novosphingobium</taxon>
    </lineage>
</organism>
<keyword evidence="3" id="KW-1185">Reference proteome</keyword>
<keyword evidence="1" id="KW-0732">Signal</keyword>
<dbReference type="Pfam" id="PF20420">
    <property type="entry name" value="DUF6702"/>
    <property type="match status" value="1"/>
</dbReference>
<feature type="chain" id="PRO_5037277860" evidence="1">
    <location>
        <begin position="29"/>
        <end position="169"/>
    </location>
</feature>
<evidence type="ECO:0000313" key="2">
    <source>
        <dbReference type="EMBL" id="MBH0113443.1"/>
    </source>
</evidence>